<evidence type="ECO:0000313" key="4">
    <source>
        <dbReference type="EMBL" id="WZW98136.1"/>
    </source>
</evidence>
<dbReference type="Pfam" id="PF00128">
    <property type="entry name" value="Alpha-amylase"/>
    <property type="match status" value="1"/>
</dbReference>
<protein>
    <submittedName>
        <fullName evidence="4">Glycoside hydrolase family 13 protein</fullName>
    </submittedName>
</protein>
<dbReference type="PANTHER" id="PTHR10357:SF210">
    <property type="entry name" value="MALTODEXTRIN GLUCOSIDASE"/>
    <property type="match status" value="1"/>
</dbReference>
<gene>
    <name evidence="4" type="ORF">PCC79_14765</name>
</gene>
<dbReference type="CDD" id="cd11338">
    <property type="entry name" value="AmyAc_CMD"/>
    <property type="match status" value="1"/>
</dbReference>
<evidence type="ECO:0000256" key="1">
    <source>
        <dbReference type="ARBA" id="ARBA00022801"/>
    </source>
</evidence>
<name>A0ABZ3C683_9ACTN</name>
<evidence type="ECO:0000259" key="3">
    <source>
        <dbReference type="SMART" id="SM00642"/>
    </source>
</evidence>
<dbReference type="SUPFAM" id="SSF81296">
    <property type="entry name" value="E set domains"/>
    <property type="match status" value="1"/>
</dbReference>
<dbReference type="RefSeq" id="WP_342372263.1">
    <property type="nucleotide sequence ID" value="NZ_CP115965.1"/>
</dbReference>
<dbReference type="GO" id="GO:0016787">
    <property type="term" value="F:hydrolase activity"/>
    <property type="evidence" value="ECO:0007669"/>
    <property type="project" value="UniProtKB-KW"/>
</dbReference>
<keyword evidence="1 4" id="KW-0378">Hydrolase</keyword>
<dbReference type="Gene3D" id="2.60.40.10">
    <property type="entry name" value="Immunoglobulins"/>
    <property type="match status" value="1"/>
</dbReference>
<dbReference type="CDD" id="cd02857">
    <property type="entry name" value="E_set_CDase_PDE_N"/>
    <property type="match status" value="1"/>
</dbReference>
<organism evidence="4 5">
    <name type="scientific">Propioniciclava soli</name>
    <dbReference type="NCBI Taxonomy" id="2775081"/>
    <lineage>
        <taxon>Bacteria</taxon>
        <taxon>Bacillati</taxon>
        <taxon>Actinomycetota</taxon>
        <taxon>Actinomycetes</taxon>
        <taxon>Propionibacteriales</taxon>
        <taxon>Propionibacteriaceae</taxon>
        <taxon>Propioniciclava</taxon>
    </lineage>
</organism>
<dbReference type="InterPro" id="IPR014756">
    <property type="entry name" value="Ig_E-set"/>
</dbReference>
<keyword evidence="5" id="KW-1185">Reference proteome</keyword>
<proteinExistence type="predicted"/>
<dbReference type="InterPro" id="IPR013783">
    <property type="entry name" value="Ig-like_fold"/>
</dbReference>
<dbReference type="SUPFAM" id="SSF51445">
    <property type="entry name" value="(Trans)glycosidases"/>
    <property type="match status" value="1"/>
</dbReference>
<feature type="domain" description="Glycosyl hydrolase family 13 catalytic" evidence="3">
    <location>
        <begin position="130"/>
        <end position="518"/>
    </location>
</feature>
<accession>A0ABZ3C683</accession>
<reference evidence="4 5" key="1">
    <citation type="journal article" date="2023" name="Environ Microbiome">
        <title>A coral-associated actinobacterium mitigates coral bleaching under heat stress.</title>
        <authorList>
            <person name="Li J."/>
            <person name="Zou Y."/>
            <person name="Li Q."/>
            <person name="Zhang J."/>
            <person name="Bourne D.G."/>
            <person name="Lyu Y."/>
            <person name="Liu C."/>
            <person name="Zhang S."/>
        </authorList>
    </citation>
    <scope>NUCLEOTIDE SEQUENCE [LARGE SCALE GENOMIC DNA]</scope>
    <source>
        <strain evidence="4 5">SCSIO 13291</strain>
    </source>
</reference>
<keyword evidence="2" id="KW-0326">Glycosidase</keyword>
<dbReference type="Proteomes" id="UP001434337">
    <property type="component" value="Chromosome"/>
</dbReference>
<dbReference type="EMBL" id="CP115965">
    <property type="protein sequence ID" value="WZW98136.1"/>
    <property type="molecule type" value="Genomic_DNA"/>
</dbReference>
<sequence>MTFGLAHHDPSPLYVSDPHPALGDTVALRVRVPDAHPLERLHLRYLLDGEGTFVEAHPAQQGDGETWWSAQVVMTNPTLQYRWFLDGPLHPGGAWLNGTGVHARDVPDVADFRLITAAPPAWVEDAVVYQVFCDRFARSADADARPLPGWALPAAWDDPLRTYAQRQQFQLYGGDLDGVAEHLDHLVSLGVTVLYLTPFFPAESNHRYNATSFDEVDPLLGGDAALTRLIDAAHARGIRVIGDFTPNHTGSGHGWFRTGRDDPASAERGFYTWDADGPGYASWLGFASLPKLNHASAELTERLTGPDGVLRRWLRAGLDGWRIDVANMTGRLGAVDDNRAVAHRIREAVDAEGDRWLVAEHFYDLHHDVDGFTWHGAMNYTGFSRPAWAWLEQPDSAEEDAHFAVTARIPAVDGPGLVAVHRDFTAQVPWSVTTASFNIVGSHDTGRIRWRVGDHRGRVLAALGLAHTLPGAPMLYYGDEIGLTGSTGEYGRRPFPWQAPQTWDHDLLAAVRRLGALRHELPALRRGGLRWIGAVADAVAFVREAPEGSVLVLVARDSAAPIEVDAALLPGVASGRAVLGEGITVADGRVSLRAHEAGVAVWAW</sequence>
<dbReference type="InterPro" id="IPR004185">
    <property type="entry name" value="Glyco_hydro_13_lg-like_dom"/>
</dbReference>
<dbReference type="Gene3D" id="3.20.20.80">
    <property type="entry name" value="Glycosidases"/>
    <property type="match status" value="1"/>
</dbReference>
<dbReference type="InterPro" id="IPR017853">
    <property type="entry name" value="GH"/>
</dbReference>
<evidence type="ECO:0000256" key="2">
    <source>
        <dbReference type="ARBA" id="ARBA00023295"/>
    </source>
</evidence>
<evidence type="ECO:0000313" key="5">
    <source>
        <dbReference type="Proteomes" id="UP001434337"/>
    </source>
</evidence>
<dbReference type="InterPro" id="IPR006047">
    <property type="entry name" value="GH13_cat_dom"/>
</dbReference>
<dbReference type="PANTHER" id="PTHR10357">
    <property type="entry name" value="ALPHA-AMYLASE FAMILY MEMBER"/>
    <property type="match status" value="1"/>
</dbReference>
<dbReference type="SMART" id="SM00642">
    <property type="entry name" value="Aamy"/>
    <property type="match status" value="1"/>
</dbReference>